<dbReference type="STRING" id="331657.A0A4U0WRU8"/>
<dbReference type="Proteomes" id="UP000308768">
    <property type="component" value="Unassembled WGS sequence"/>
</dbReference>
<feature type="compositionally biased region" description="Low complexity" evidence="2">
    <location>
        <begin position="77"/>
        <end position="89"/>
    </location>
</feature>
<feature type="compositionally biased region" description="Polar residues" evidence="2">
    <location>
        <begin position="90"/>
        <end position="105"/>
    </location>
</feature>
<dbReference type="InterPro" id="IPR011992">
    <property type="entry name" value="EF-hand-dom_pair"/>
</dbReference>
<dbReference type="EMBL" id="NAJN01001049">
    <property type="protein sequence ID" value="TKA66192.1"/>
    <property type="molecule type" value="Genomic_DNA"/>
</dbReference>
<keyword evidence="1" id="KW-0677">Repeat</keyword>
<proteinExistence type="predicted"/>
<dbReference type="PANTHER" id="PTHR23049">
    <property type="entry name" value="MYOSIN REGULATORY LIGHT CHAIN 2"/>
    <property type="match status" value="1"/>
</dbReference>
<dbReference type="OrthoDB" id="429467at2759"/>
<feature type="compositionally biased region" description="Low complexity" evidence="2">
    <location>
        <begin position="158"/>
        <end position="167"/>
    </location>
</feature>
<protein>
    <recommendedName>
        <fullName evidence="3">EF-hand domain-containing protein</fullName>
    </recommendedName>
</protein>
<evidence type="ECO:0000256" key="1">
    <source>
        <dbReference type="ARBA" id="ARBA00022737"/>
    </source>
</evidence>
<evidence type="ECO:0000259" key="3">
    <source>
        <dbReference type="PROSITE" id="PS50222"/>
    </source>
</evidence>
<dbReference type="GO" id="GO:0005509">
    <property type="term" value="F:calcium ion binding"/>
    <property type="evidence" value="ECO:0007669"/>
    <property type="project" value="InterPro"/>
</dbReference>
<feature type="domain" description="EF-hand" evidence="3">
    <location>
        <begin position="314"/>
        <end position="349"/>
    </location>
</feature>
<dbReference type="InterPro" id="IPR050403">
    <property type="entry name" value="Myosin_RLC"/>
</dbReference>
<keyword evidence="5" id="KW-1185">Reference proteome</keyword>
<dbReference type="PROSITE" id="PS50222">
    <property type="entry name" value="EF_HAND_2"/>
    <property type="match status" value="1"/>
</dbReference>
<organism evidence="4 5">
    <name type="scientific">Cryomyces minteri</name>
    <dbReference type="NCBI Taxonomy" id="331657"/>
    <lineage>
        <taxon>Eukaryota</taxon>
        <taxon>Fungi</taxon>
        <taxon>Dikarya</taxon>
        <taxon>Ascomycota</taxon>
        <taxon>Pezizomycotina</taxon>
        <taxon>Dothideomycetes</taxon>
        <taxon>Dothideomycetes incertae sedis</taxon>
        <taxon>Cryomyces</taxon>
    </lineage>
</organism>
<feature type="compositionally biased region" description="Low complexity" evidence="2">
    <location>
        <begin position="177"/>
        <end position="233"/>
    </location>
</feature>
<accession>A0A4U0WRU8</accession>
<comment type="caution">
    <text evidence="4">The sequence shown here is derived from an EMBL/GenBank/DDBJ whole genome shotgun (WGS) entry which is preliminary data.</text>
</comment>
<dbReference type="Gene3D" id="1.10.238.10">
    <property type="entry name" value="EF-hand"/>
    <property type="match status" value="1"/>
</dbReference>
<sequence length="510" mass="52260">MSTSPHKSSSLAFTSPRSSPFRRPESPIARSPSTVRETTPTPSPTKPSNPSLSPTKRDSPFVRRPSTIRQTGATLPSLRRTTSTNNNTLDAPTTRRTASNNSNGISPPAFLETGPRPPTTRNPSELNLPSPPVLESPTPTPNEILGVTNLDGANTGFSPSPSLLPSPTHAVNVNTTPRPSARRVVTSSTTATVRPFPLTAPSSAQAATSSSSSGSSARNAGSSNGNTTTAASSLPATQLHAMRESFSVLDRHATGSVNASDVGSMLDQLGLDASPAALAAFFPPSNHPSNPSNPATMTLATYLRTLTTLLAPLSPPTELLAAFAAFDDDDSSQVDLGDLRDALLNTAPEAGTRRLSEAEVDGVVAGFSGRRAFGAKGMGGAGGKGRERGEATASSPNRLAQATITARLCANTCCAGCNSRAAGAGAHLDVSAKTASCLGAKLVVSSGAAGGIGGHGRRTTIDSWREAWSGGGGEPVMWGRDGKAHDDRAAPRCEGVEQSGYCGLSALYAE</sequence>
<feature type="region of interest" description="Disordered" evidence="2">
    <location>
        <begin position="1"/>
        <end position="233"/>
    </location>
</feature>
<dbReference type="InterPro" id="IPR002048">
    <property type="entry name" value="EF_hand_dom"/>
</dbReference>
<reference evidence="4 5" key="1">
    <citation type="submission" date="2017-03" db="EMBL/GenBank/DDBJ databases">
        <title>Genomes of endolithic fungi from Antarctica.</title>
        <authorList>
            <person name="Coleine C."/>
            <person name="Masonjones S."/>
            <person name="Stajich J.E."/>
        </authorList>
    </citation>
    <scope>NUCLEOTIDE SEQUENCE [LARGE SCALE GENOMIC DNA]</scope>
    <source>
        <strain evidence="4 5">CCFEE 5187</strain>
    </source>
</reference>
<evidence type="ECO:0000313" key="4">
    <source>
        <dbReference type="EMBL" id="TKA66192.1"/>
    </source>
</evidence>
<evidence type="ECO:0000256" key="2">
    <source>
        <dbReference type="SAM" id="MobiDB-lite"/>
    </source>
</evidence>
<feature type="compositionally biased region" description="Polar residues" evidence="2">
    <location>
        <begin position="1"/>
        <end position="13"/>
    </location>
</feature>
<name>A0A4U0WRU8_9PEZI</name>
<feature type="compositionally biased region" description="Pro residues" evidence="2">
    <location>
        <begin position="129"/>
        <end position="140"/>
    </location>
</feature>
<dbReference type="SUPFAM" id="SSF47473">
    <property type="entry name" value="EF-hand"/>
    <property type="match status" value="1"/>
</dbReference>
<gene>
    <name evidence="4" type="ORF">B0A49_06271</name>
</gene>
<dbReference type="AlphaFoldDB" id="A0A4U0WRU8"/>
<evidence type="ECO:0000313" key="5">
    <source>
        <dbReference type="Proteomes" id="UP000308768"/>
    </source>
</evidence>